<dbReference type="AlphaFoldDB" id="A0A1H0CKZ6"/>
<dbReference type="SUPFAM" id="SSF49785">
    <property type="entry name" value="Galactose-binding domain-like"/>
    <property type="match status" value="1"/>
</dbReference>
<dbReference type="RefSeq" id="WP_083362002.1">
    <property type="nucleotide sequence ID" value="NZ_FNGY01000008.1"/>
</dbReference>
<evidence type="ECO:0000256" key="1">
    <source>
        <dbReference type="ARBA" id="ARBA00007401"/>
    </source>
</evidence>
<name>A0A1H0CKZ6_9SPHI</name>
<dbReference type="GO" id="GO:0005975">
    <property type="term" value="P:carbohydrate metabolic process"/>
    <property type="evidence" value="ECO:0007669"/>
    <property type="project" value="InterPro"/>
</dbReference>
<keyword evidence="2" id="KW-0378">Hydrolase</keyword>
<sequence length="305" mass="34714">MRTIHCNSFLICCSLLLLVQTKILAFGLQEPRQKLNFNTNWAFHRGEINHAETLAFNDGDWEGVTIPHVMRLEKKHNGGGTVYQGTGWYRRYFKLPVELKNKRLSIHFEGVQMNCDVYLNGKKIASHFGGYMGFSVDISKAAKFGQDNLLAIRVVNTDDPLTPPGKPMQKLDFNYYGGIYRNVFLLATEKIYVSDVLEANKVAGGGLLISYPQVDQRRATLTIQSHIVNQSDQFARVKLLSILKDKNNREVARATGQNNINAHGAHTFHQQLKISNPKLWHPEHPYLYHLETLVYQEGMLTDRTG</sequence>
<dbReference type="PANTHER" id="PTHR42732:SF1">
    <property type="entry name" value="BETA-MANNOSIDASE"/>
    <property type="match status" value="1"/>
</dbReference>
<feature type="domain" description="Glycoside hydrolase family 2 immunoglobulin-like beta-sandwich" evidence="4">
    <location>
        <begin position="212"/>
        <end position="303"/>
    </location>
</feature>
<protein>
    <submittedName>
        <fullName evidence="6">Beta-galactosidase</fullName>
    </submittedName>
</protein>
<dbReference type="InterPro" id="IPR006102">
    <property type="entry name" value="Ig-like_GH2"/>
</dbReference>
<dbReference type="Gene3D" id="2.60.120.260">
    <property type="entry name" value="Galactose-binding domain-like"/>
    <property type="match status" value="1"/>
</dbReference>
<accession>A0A1H0CKZ6</accession>
<evidence type="ECO:0000259" key="5">
    <source>
        <dbReference type="Pfam" id="PF02837"/>
    </source>
</evidence>
<feature type="domain" description="Glycosyl hydrolases family 2 sugar binding" evidence="5">
    <location>
        <begin position="83"/>
        <end position="187"/>
    </location>
</feature>
<evidence type="ECO:0000313" key="6">
    <source>
        <dbReference type="EMBL" id="SDN58515.1"/>
    </source>
</evidence>
<dbReference type="GO" id="GO:0004553">
    <property type="term" value="F:hydrolase activity, hydrolyzing O-glycosyl compounds"/>
    <property type="evidence" value="ECO:0007669"/>
    <property type="project" value="InterPro"/>
</dbReference>
<dbReference type="Pfam" id="PF02837">
    <property type="entry name" value="Glyco_hydro_2_N"/>
    <property type="match status" value="1"/>
</dbReference>
<evidence type="ECO:0000313" key="7">
    <source>
        <dbReference type="Proteomes" id="UP000183200"/>
    </source>
</evidence>
<dbReference type="InterPro" id="IPR036156">
    <property type="entry name" value="Beta-gal/glucu_dom_sf"/>
</dbReference>
<dbReference type="InterPro" id="IPR008979">
    <property type="entry name" value="Galactose-bd-like_sf"/>
</dbReference>
<dbReference type="InterPro" id="IPR013783">
    <property type="entry name" value="Ig-like_fold"/>
</dbReference>
<dbReference type="InterPro" id="IPR051913">
    <property type="entry name" value="GH2_Domain-Containing"/>
</dbReference>
<reference evidence="7" key="1">
    <citation type="submission" date="2016-10" db="EMBL/GenBank/DDBJ databases">
        <authorList>
            <person name="Varghese N."/>
            <person name="Submissions S."/>
        </authorList>
    </citation>
    <scope>NUCLEOTIDE SEQUENCE [LARGE SCALE GENOMIC DNA]</scope>
    <source>
        <strain evidence="7">DSM 19110</strain>
    </source>
</reference>
<dbReference type="PANTHER" id="PTHR42732">
    <property type="entry name" value="BETA-GALACTOSIDASE"/>
    <property type="match status" value="1"/>
</dbReference>
<dbReference type="Pfam" id="PF00703">
    <property type="entry name" value="Glyco_hydro_2"/>
    <property type="match status" value="1"/>
</dbReference>
<dbReference type="OrthoDB" id="9801077at2"/>
<comment type="similarity">
    <text evidence="1">Belongs to the glycosyl hydrolase 2 family.</text>
</comment>
<dbReference type="Gene3D" id="2.60.40.10">
    <property type="entry name" value="Immunoglobulins"/>
    <property type="match status" value="1"/>
</dbReference>
<dbReference type="InterPro" id="IPR006104">
    <property type="entry name" value="Glyco_hydro_2_N"/>
</dbReference>
<gene>
    <name evidence="6" type="ORF">SAMN05421820_108149</name>
</gene>
<keyword evidence="7" id="KW-1185">Reference proteome</keyword>
<proteinExistence type="inferred from homology"/>
<keyword evidence="3" id="KW-0326">Glycosidase</keyword>
<evidence type="ECO:0000256" key="3">
    <source>
        <dbReference type="ARBA" id="ARBA00023295"/>
    </source>
</evidence>
<dbReference type="SUPFAM" id="SSF49303">
    <property type="entry name" value="beta-Galactosidase/glucuronidase domain"/>
    <property type="match status" value="1"/>
</dbReference>
<dbReference type="EMBL" id="FNGY01000008">
    <property type="protein sequence ID" value="SDN58515.1"/>
    <property type="molecule type" value="Genomic_DNA"/>
</dbReference>
<evidence type="ECO:0000256" key="2">
    <source>
        <dbReference type="ARBA" id="ARBA00022801"/>
    </source>
</evidence>
<evidence type="ECO:0000259" key="4">
    <source>
        <dbReference type="Pfam" id="PF00703"/>
    </source>
</evidence>
<dbReference type="Proteomes" id="UP000183200">
    <property type="component" value="Unassembled WGS sequence"/>
</dbReference>
<organism evidence="6 7">
    <name type="scientific">Pedobacter steynii</name>
    <dbReference type="NCBI Taxonomy" id="430522"/>
    <lineage>
        <taxon>Bacteria</taxon>
        <taxon>Pseudomonadati</taxon>
        <taxon>Bacteroidota</taxon>
        <taxon>Sphingobacteriia</taxon>
        <taxon>Sphingobacteriales</taxon>
        <taxon>Sphingobacteriaceae</taxon>
        <taxon>Pedobacter</taxon>
    </lineage>
</organism>